<keyword evidence="1" id="KW-1133">Transmembrane helix</keyword>
<dbReference type="EMBL" id="MN750554">
    <property type="protein sequence ID" value="QNN89441.1"/>
    <property type="molecule type" value="Genomic_DNA"/>
</dbReference>
<accession>A0A7G9U8L0</accession>
<evidence type="ECO:0000256" key="1">
    <source>
        <dbReference type="SAM" id="Phobius"/>
    </source>
</evidence>
<proteinExistence type="predicted"/>
<name>A0A7G9U8L0_GVPB</name>
<sequence length="102" mass="11485">MEYGQINFKEYATLYSIDMDTRNNQELTPVMDEANADICTSKYNIYFVNETTANANINKIVQSSLHLSVLVVCLTSSVIILGVLIIVMIVVRHKKVSNKTNI</sequence>
<keyword evidence="1" id="KW-0812">Transmembrane</keyword>
<keyword evidence="1" id="KW-0472">Membrane</keyword>
<organism evidence="2">
    <name type="scientific">Pieris brassicae granulosis virus</name>
    <name type="common">PbGV</name>
    <name type="synonym">Pieris brassicae granulovirus</name>
    <dbReference type="NCBI Taxonomy" id="10465"/>
    <lineage>
        <taxon>Viruses</taxon>
        <taxon>Viruses incertae sedis</taxon>
        <taxon>Naldaviricetes</taxon>
        <taxon>Lefavirales</taxon>
        <taxon>Baculoviridae</taxon>
        <taxon>Betabaculovirus</taxon>
        <taxon>Betabaculovirus arrapae</taxon>
    </lineage>
</organism>
<protein>
    <submittedName>
        <fullName evidence="2">FGF-3</fullName>
    </submittedName>
</protein>
<feature type="transmembrane region" description="Helical" evidence="1">
    <location>
        <begin position="67"/>
        <end position="91"/>
    </location>
</feature>
<reference evidence="2" key="1">
    <citation type="submission" date="2019-11" db="EMBL/GenBank/DDBJ databases">
        <title>Studies on the baculoviruses infecting the caterpillars, Spilarctia obliqua Walker (Erebidae) and Pieris brassicae Linn. (Pieridae) (Insecta: Lepidoptera).</title>
        <authorList>
            <person name="Paul S."/>
            <person name="Arumugaperumal A."/>
            <person name="Sathiya Balasingh Thangapandi E.J.J."/>
            <person name="Sarjubala Devi H."/>
            <person name="Johnson T."/>
            <person name="Maisnam S."/>
            <person name="Krishnavel S."/>
            <person name="Soman Syamala S."/>
            <person name="Ramamoorthy S."/>
            <person name="Karthikeyan R."/>
            <person name="Subburaman C."/>
            <person name="Jeyaprakash R."/>
            <person name="Azhaguchamy M."/>
            <person name="Ramaiyer V."/>
            <person name="Sivasubramaniam S."/>
        </authorList>
    </citation>
    <scope>NUCLEOTIDE SEQUENCE</scope>
    <source>
        <strain evidence="2">Manipur</strain>
    </source>
</reference>
<evidence type="ECO:0000313" key="2">
    <source>
        <dbReference type="EMBL" id="QNN89441.1"/>
    </source>
</evidence>
<organismHost>
    <name type="scientific">Pieris brassicae</name>
    <name type="common">White butterfly</name>
    <name type="synonym">Large white butterfly</name>
    <dbReference type="NCBI Taxonomy" id="7116"/>
</organismHost>